<evidence type="ECO:0000313" key="1">
    <source>
        <dbReference type="EMBL" id="OCT84384.1"/>
    </source>
</evidence>
<sequence>MCACTHVHSMVLDAGKTEFQPLVALGYYKVPGTYTILSGANSLALELNCDVCYFRNPLSHKSQWYPTPSPQQLTLFLKHSSSFTLS</sequence>
<proteinExistence type="predicted"/>
<dbReference type="AlphaFoldDB" id="A0A974D2I4"/>
<accession>A0A974D2I4</accession>
<reference evidence="2" key="1">
    <citation type="journal article" date="2016" name="Nature">
        <title>Genome evolution in the allotetraploid frog Xenopus laevis.</title>
        <authorList>
            <person name="Session A.M."/>
            <person name="Uno Y."/>
            <person name="Kwon T."/>
            <person name="Chapman J.A."/>
            <person name="Toyoda A."/>
            <person name="Takahashi S."/>
            <person name="Fukui A."/>
            <person name="Hikosaka A."/>
            <person name="Suzuki A."/>
            <person name="Kondo M."/>
            <person name="van Heeringen S.J."/>
            <person name="Quigley I."/>
            <person name="Heinz S."/>
            <person name="Ogino H."/>
            <person name="Ochi H."/>
            <person name="Hellsten U."/>
            <person name="Lyons J.B."/>
            <person name="Simakov O."/>
            <person name="Putnam N."/>
            <person name="Stites J."/>
            <person name="Kuroki Y."/>
            <person name="Tanaka T."/>
            <person name="Michiue T."/>
            <person name="Watanabe M."/>
            <person name="Bogdanovic O."/>
            <person name="Lister R."/>
            <person name="Georgiou G."/>
            <person name="Paranjpe S.S."/>
            <person name="van Kruijsbergen I."/>
            <person name="Shu S."/>
            <person name="Carlson J."/>
            <person name="Kinoshita T."/>
            <person name="Ohta Y."/>
            <person name="Mawaribuchi S."/>
            <person name="Jenkins J."/>
            <person name="Grimwood J."/>
            <person name="Schmutz J."/>
            <person name="Mitros T."/>
            <person name="Mozaffari S.V."/>
            <person name="Suzuki Y."/>
            <person name="Haramoto Y."/>
            <person name="Yamamoto T.S."/>
            <person name="Takagi C."/>
            <person name="Heald R."/>
            <person name="Miller K."/>
            <person name="Haudenschild C."/>
            <person name="Kitzman J."/>
            <person name="Nakayama T."/>
            <person name="Izutsu Y."/>
            <person name="Robert J."/>
            <person name="Fortriede J."/>
            <person name="Burns K."/>
            <person name="Lotay V."/>
            <person name="Karimi K."/>
            <person name="Yasuoka Y."/>
            <person name="Dichmann D.S."/>
            <person name="Flajnik M.F."/>
            <person name="Houston D.W."/>
            <person name="Shendure J."/>
            <person name="DuPasquier L."/>
            <person name="Vize P.D."/>
            <person name="Zorn A.M."/>
            <person name="Ito M."/>
            <person name="Marcotte E.M."/>
            <person name="Wallingford J.B."/>
            <person name="Ito Y."/>
            <person name="Asashima M."/>
            <person name="Ueno N."/>
            <person name="Matsuda Y."/>
            <person name="Veenstra G.J."/>
            <person name="Fujiyama A."/>
            <person name="Harland R.M."/>
            <person name="Taira M."/>
            <person name="Rokhsar D.S."/>
        </authorList>
    </citation>
    <scope>NUCLEOTIDE SEQUENCE [LARGE SCALE GENOMIC DNA]</scope>
    <source>
        <strain evidence="2">J</strain>
    </source>
</reference>
<dbReference type="EMBL" id="CM004472">
    <property type="protein sequence ID" value="OCT84384.1"/>
    <property type="molecule type" value="Genomic_DNA"/>
</dbReference>
<protein>
    <submittedName>
        <fullName evidence="1">Uncharacterized protein</fullName>
    </submittedName>
</protein>
<name>A0A974D2I4_XENLA</name>
<organism evidence="1 2">
    <name type="scientific">Xenopus laevis</name>
    <name type="common">African clawed frog</name>
    <dbReference type="NCBI Taxonomy" id="8355"/>
    <lineage>
        <taxon>Eukaryota</taxon>
        <taxon>Metazoa</taxon>
        <taxon>Chordata</taxon>
        <taxon>Craniata</taxon>
        <taxon>Vertebrata</taxon>
        <taxon>Euteleostomi</taxon>
        <taxon>Amphibia</taxon>
        <taxon>Batrachia</taxon>
        <taxon>Anura</taxon>
        <taxon>Pipoidea</taxon>
        <taxon>Pipidae</taxon>
        <taxon>Xenopodinae</taxon>
        <taxon>Xenopus</taxon>
        <taxon>Xenopus</taxon>
    </lineage>
</organism>
<gene>
    <name evidence="1" type="ORF">XELAEV_18022537mg</name>
</gene>
<evidence type="ECO:0000313" key="2">
    <source>
        <dbReference type="Proteomes" id="UP000694892"/>
    </source>
</evidence>
<dbReference type="Proteomes" id="UP000694892">
    <property type="component" value="Chromosome 4L"/>
</dbReference>